<gene>
    <name evidence="1" type="ORF">LIY65_11790</name>
</gene>
<evidence type="ECO:0000313" key="1">
    <source>
        <dbReference type="EMBL" id="MCB6829371.1"/>
    </source>
</evidence>
<dbReference type="SUPFAM" id="SSF47413">
    <property type="entry name" value="lambda repressor-like DNA-binding domains"/>
    <property type="match status" value="1"/>
</dbReference>
<dbReference type="Proteomes" id="UP001198190">
    <property type="component" value="Unassembled WGS sequence"/>
</dbReference>
<sequence>MKKTITISSTKELNDALDEMKKEIFFDKSTSEMIRTLLFIGIKSFQTERKNKKKDSTIKSNIKKDIDFKNLREKLGISTDTIAVFSGISEEEYISIENGSLVPTEEIFNSIKDVFTTFLDR</sequence>
<dbReference type="CDD" id="cd00093">
    <property type="entry name" value="HTH_XRE"/>
    <property type="match status" value="1"/>
</dbReference>
<accession>A0AAW4UAW6</accession>
<proteinExistence type="predicted"/>
<comment type="caution">
    <text evidence="1">The sequence shown here is derived from an EMBL/GenBank/DDBJ whole genome shotgun (WGS) entry which is preliminary data.</text>
</comment>
<dbReference type="InterPro" id="IPR001387">
    <property type="entry name" value="Cro/C1-type_HTH"/>
</dbReference>
<evidence type="ECO:0000313" key="2">
    <source>
        <dbReference type="Proteomes" id="UP001198190"/>
    </source>
</evidence>
<dbReference type="RefSeq" id="WP_227153386.1">
    <property type="nucleotide sequence ID" value="NZ_JAJCGD010000051.1"/>
</dbReference>
<dbReference type="InterPro" id="IPR010982">
    <property type="entry name" value="Lambda_DNA-bd_dom_sf"/>
</dbReference>
<dbReference type="GO" id="GO:0003677">
    <property type="term" value="F:DNA binding"/>
    <property type="evidence" value="ECO:0007669"/>
    <property type="project" value="InterPro"/>
</dbReference>
<name>A0AAW4UAW6_9FIRM</name>
<protein>
    <submittedName>
        <fullName evidence="1">Helix-turn-helix domain-containing protein</fullName>
    </submittedName>
</protein>
<dbReference type="AlphaFoldDB" id="A0AAW4UAW6"/>
<dbReference type="EMBL" id="JAJCGD010000051">
    <property type="protein sequence ID" value="MCB6829371.1"/>
    <property type="molecule type" value="Genomic_DNA"/>
</dbReference>
<organism evidence="1 2">
    <name type="scientific">Megamonas funiformis</name>
    <dbReference type="NCBI Taxonomy" id="437897"/>
    <lineage>
        <taxon>Bacteria</taxon>
        <taxon>Bacillati</taxon>
        <taxon>Bacillota</taxon>
        <taxon>Negativicutes</taxon>
        <taxon>Selenomonadales</taxon>
        <taxon>Selenomonadaceae</taxon>
        <taxon>Megamonas</taxon>
    </lineage>
</organism>
<dbReference type="Gene3D" id="1.10.260.40">
    <property type="entry name" value="lambda repressor-like DNA-binding domains"/>
    <property type="match status" value="1"/>
</dbReference>
<reference evidence="1" key="1">
    <citation type="submission" date="2021-10" db="EMBL/GenBank/DDBJ databases">
        <title>Collection of gut derived symbiotic bacterial strains cultured from healthy donors.</title>
        <authorList>
            <person name="Lin H."/>
            <person name="Littmann E."/>
            <person name="Claire K."/>
            <person name="Pamer E."/>
        </authorList>
    </citation>
    <scope>NUCLEOTIDE SEQUENCE</scope>
    <source>
        <strain evidence="1">MSK.7.16</strain>
    </source>
</reference>